<gene>
    <name evidence="2" type="ORF">F5544_35380</name>
</gene>
<keyword evidence="3" id="KW-1185">Reference proteome</keyword>
<dbReference type="AlphaFoldDB" id="A0A6G9YP96"/>
<dbReference type="KEGG" id="nah:F5544_35380"/>
<dbReference type="PANTHER" id="PTHR33371:SF4">
    <property type="entry name" value="INTERMEMBRANE PHOSPHOLIPID TRANSPORT SYSTEM BINDING PROTEIN MLAD"/>
    <property type="match status" value="1"/>
</dbReference>
<reference evidence="2 3" key="1">
    <citation type="journal article" date="2019" name="ACS Chem. Biol.">
        <title>Identification and Mobilization of a Cryptic Antibiotic Biosynthesis Gene Locus from a Human-Pathogenic Nocardia Isolate.</title>
        <authorList>
            <person name="Herisse M."/>
            <person name="Ishida K."/>
            <person name="Porter J.L."/>
            <person name="Howden B."/>
            <person name="Hertweck C."/>
            <person name="Stinear T.P."/>
            <person name="Pidot S.J."/>
        </authorList>
    </citation>
    <scope>NUCLEOTIDE SEQUENCE [LARGE SCALE GENOMIC DNA]</scope>
    <source>
        <strain evidence="2 3">AUSMDU00012717</strain>
    </source>
</reference>
<dbReference type="Pfam" id="PF02470">
    <property type="entry name" value="MlaD"/>
    <property type="match status" value="1"/>
</dbReference>
<evidence type="ECO:0000313" key="2">
    <source>
        <dbReference type="EMBL" id="QIS14907.1"/>
    </source>
</evidence>
<sequence length="359" mass="37649">MRRLLASRGLTSLLAVFGAAVVAVAGYAVVADPLKPVRHYCAQLPDSIGLYPGSHVRVRGVVVGTVDTVRPENGSVRVDFGIDAGYPLHGDVGAATVSDTLAADRDLTVLPGPSTAARWDPARCITRTLTPKSITETLRATDELAHKLSAGDDPRLVHDTLEALRTATAGAGPRFNQVITKLGSAARAPDNQITQVGDLIDALSSLAASVAANWDQVRDVLTRFPGVFDQINNDIFAHLTELVDGLRVLLPWVNDITREYGGAILGGLDAAVPYARIVASGAGTLRQIIDRIPAIAGLFTRAAGPDGQPALAWIPPKVQLSQQISDQVCAAVNALAPGRCDDSRTVDLAALIFGSVGAR</sequence>
<organism evidence="2 3">
    <name type="scientific">Nocardia arthritidis</name>
    <dbReference type="NCBI Taxonomy" id="228602"/>
    <lineage>
        <taxon>Bacteria</taxon>
        <taxon>Bacillati</taxon>
        <taxon>Actinomycetota</taxon>
        <taxon>Actinomycetes</taxon>
        <taxon>Mycobacteriales</taxon>
        <taxon>Nocardiaceae</taxon>
        <taxon>Nocardia</taxon>
    </lineage>
</organism>
<feature type="domain" description="Mce/MlaD" evidence="1">
    <location>
        <begin position="39"/>
        <end position="111"/>
    </location>
</feature>
<evidence type="ECO:0000313" key="3">
    <source>
        <dbReference type="Proteomes" id="UP000503540"/>
    </source>
</evidence>
<dbReference type="InterPro" id="IPR052336">
    <property type="entry name" value="MlaD_Phospholipid_Transporter"/>
</dbReference>
<accession>A0A6G9YP96</accession>
<dbReference type="InterPro" id="IPR003399">
    <property type="entry name" value="Mce/MlaD"/>
</dbReference>
<proteinExistence type="predicted"/>
<dbReference type="PANTHER" id="PTHR33371">
    <property type="entry name" value="INTERMEMBRANE PHOSPHOLIPID TRANSPORT SYSTEM BINDING PROTEIN MLAD-RELATED"/>
    <property type="match status" value="1"/>
</dbReference>
<evidence type="ECO:0000259" key="1">
    <source>
        <dbReference type="Pfam" id="PF02470"/>
    </source>
</evidence>
<dbReference type="EMBL" id="CP046172">
    <property type="protein sequence ID" value="QIS14907.1"/>
    <property type="molecule type" value="Genomic_DNA"/>
</dbReference>
<dbReference type="Proteomes" id="UP000503540">
    <property type="component" value="Chromosome"/>
</dbReference>
<name>A0A6G9YP96_9NOCA</name>
<protein>
    <submittedName>
        <fullName evidence="2">MCE family protein</fullName>
    </submittedName>
</protein>
<dbReference type="RefSeq" id="WP_167477242.1">
    <property type="nucleotide sequence ID" value="NZ_CP046172.1"/>
</dbReference>